<evidence type="ECO:0000256" key="4">
    <source>
        <dbReference type="ARBA" id="ARBA00022723"/>
    </source>
</evidence>
<evidence type="ECO:0000256" key="3">
    <source>
        <dbReference type="ARBA" id="ARBA00006759"/>
    </source>
</evidence>
<name>A0A831RLN1_9GAMM</name>
<dbReference type="Pfam" id="PF16123">
    <property type="entry name" value="HAGH_C"/>
    <property type="match status" value="1"/>
</dbReference>
<dbReference type="AlphaFoldDB" id="A0A831RLN1"/>
<dbReference type="EMBL" id="DRKP01000054">
    <property type="protein sequence ID" value="HEB95731.1"/>
    <property type="molecule type" value="Genomic_DNA"/>
</dbReference>
<dbReference type="InterPro" id="IPR017782">
    <property type="entry name" value="Hydroxyacylglutathione_Hdrlase"/>
</dbReference>
<feature type="binding site" evidence="7">
    <location>
        <position position="59"/>
    </location>
    <ligand>
        <name>Zn(2+)</name>
        <dbReference type="ChEBI" id="CHEBI:29105"/>
        <label>2</label>
    </ligand>
</feature>
<evidence type="ECO:0000256" key="7">
    <source>
        <dbReference type="HAMAP-Rule" id="MF_01374"/>
    </source>
</evidence>
<comment type="pathway">
    <text evidence="2 7">Secondary metabolite metabolism; methylglyoxal degradation; (R)-lactate from methylglyoxal: step 2/2.</text>
</comment>
<dbReference type="GO" id="GO:0019243">
    <property type="term" value="P:methylglyoxal catabolic process to D-lactate via S-lactoyl-glutathione"/>
    <property type="evidence" value="ECO:0007669"/>
    <property type="project" value="UniProtKB-UniRule"/>
</dbReference>
<keyword evidence="4 7" id="KW-0479">Metal-binding</keyword>
<feature type="binding site" evidence="7">
    <location>
        <position position="55"/>
    </location>
    <ligand>
        <name>Zn(2+)</name>
        <dbReference type="ChEBI" id="CHEBI:29105"/>
        <label>1</label>
    </ligand>
</feature>
<protein>
    <recommendedName>
        <fullName evidence="7">Hydroxyacylglutathione hydrolase</fullName>
        <ecNumber evidence="7">3.1.2.6</ecNumber>
    </recommendedName>
    <alternativeName>
        <fullName evidence="7">Glyoxalase II</fullName>
        <shortName evidence="7">Glx II</shortName>
    </alternativeName>
</protein>
<feature type="binding site" evidence="7">
    <location>
        <position position="60"/>
    </location>
    <ligand>
        <name>Zn(2+)</name>
        <dbReference type="ChEBI" id="CHEBI:29105"/>
        <label>2</label>
    </ligand>
</feature>
<dbReference type="NCBIfam" id="TIGR03413">
    <property type="entry name" value="GSH_gloB"/>
    <property type="match status" value="1"/>
</dbReference>
<feature type="domain" description="Metallo-beta-lactamase" evidence="8">
    <location>
        <begin position="12"/>
        <end position="169"/>
    </location>
</feature>
<dbReference type="Pfam" id="PF00753">
    <property type="entry name" value="Lactamase_B"/>
    <property type="match status" value="1"/>
</dbReference>
<dbReference type="GO" id="GO:0004416">
    <property type="term" value="F:hydroxyacylglutathione hydrolase activity"/>
    <property type="evidence" value="ECO:0007669"/>
    <property type="project" value="UniProtKB-UniRule"/>
</dbReference>
<feature type="binding site" evidence="7">
    <location>
        <position position="169"/>
    </location>
    <ligand>
        <name>Zn(2+)</name>
        <dbReference type="ChEBI" id="CHEBI:29105"/>
        <label>2</label>
    </ligand>
</feature>
<dbReference type="CDD" id="cd07723">
    <property type="entry name" value="hydroxyacylglutathione_hydrolase_MBL-fold"/>
    <property type="match status" value="1"/>
</dbReference>
<comment type="cofactor">
    <cofactor evidence="7">
        <name>Zn(2+)</name>
        <dbReference type="ChEBI" id="CHEBI:29105"/>
    </cofactor>
    <text evidence="7">Binds 2 Zn(2+) ions per subunit.</text>
</comment>
<dbReference type="HAMAP" id="MF_01374">
    <property type="entry name" value="Glyoxalase_2"/>
    <property type="match status" value="1"/>
</dbReference>
<dbReference type="InterPro" id="IPR032282">
    <property type="entry name" value="HAGH_C"/>
</dbReference>
<dbReference type="UniPathway" id="UPA00619">
    <property type="reaction ID" value="UER00676"/>
</dbReference>
<keyword evidence="5 7" id="KW-0378">Hydrolase</keyword>
<evidence type="ECO:0000256" key="5">
    <source>
        <dbReference type="ARBA" id="ARBA00022801"/>
    </source>
</evidence>
<dbReference type="GO" id="GO:0046872">
    <property type="term" value="F:metal ion binding"/>
    <property type="evidence" value="ECO:0007669"/>
    <property type="project" value="UniProtKB-KW"/>
</dbReference>
<dbReference type="InterPro" id="IPR001279">
    <property type="entry name" value="Metallo-B-lactamas"/>
</dbReference>
<comment type="similarity">
    <text evidence="3 7">Belongs to the metallo-beta-lactamase superfamily. Glyoxalase II family.</text>
</comment>
<evidence type="ECO:0000313" key="9">
    <source>
        <dbReference type="EMBL" id="HEB95731.1"/>
    </source>
</evidence>
<dbReference type="PIRSF" id="PIRSF005457">
    <property type="entry name" value="Glx"/>
    <property type="match status" value="1"/>
</dbReference>
<sequence length="259" mass="28140">MPDIDPIPAFDDNYIWLLSRPDAATAVVVDPGDEDPVMETLQRRGLALEAILVTHKHGDHVGGIDGLLEAWPGIPVYGPAAEPIRRVTRPLGDGDRVDLPGLGLTLQVLEVPGHTEGHLAYVGDGALFCGDTLFAAGCGRVFSGTHEQLHHSLQRLAALPPSTRVFCAHEYTLANLGFALWVEPDSTALRERLQRERARRDAGEPTVPSTLELELQTNPFLRTGEAAVIAAAERYAGGRLEDGAGVFTAIRNWKDREYD</sequence>
<evidence type="ECO:0000259" key="8">
    <source>
        <dbReference type="SMART" id="SM00849"/>
    </source>
</evidence>
<dbReference type="SUPFAM" id="SSF56281">
    <property type="entry name" value="Metallo-hydrolase/oxidoreductase"/>
    <property type="match status" value="1"/>
</dbReference>
<comment type="subunit">
    <text evidence="7">Monomer.</text>
</comment>
<dbReference type="SMART" id="SM00849">
    <property type="entry name" value="Lactamase_B"/>
    <property type="match status" value="1"/>
</dbReference>
<evidence type="ECO:0000256" key="6">
    <source>
        <dbReference type="ARBA" id="ARBA00022833"/>
    </source>
</evidence>
<organism evidence="9">
    <name type="scientific">Sedimenticola thiotaurini</name>
    <dbReference type="NCBI Taxonomy" id="1543721"/>
    <lineage>
        <taxon>Bacteria</taxon>
        <taxon>Pseudomonadati</taxon>
        <taxon>Pseudomonadota</taxon>
        <taxon>Gammaproteobacteria</taxon>
        <taxon>Chromatiales</taxon>
        <taxon>Sedimenticolaceae</taxon>
        <taxon>Sedimenticola</taxon>
    </lineage>
</organism>
<comment type="function">
    <text evidence="7">Thiolesterase that catalyzes the hydrolysis of S-D-lactoyl-glutathione to form glutathione and D-lactic acid.</text>
</comment>
<comment type="caution">
    <text evidence="9">The sequence shown here is derived from an EMBL/GenBank/DDBJ whole genome shotgun (WGS) entry which is preliminary data.</text>
</comment>
<dbReference type="PANTHER" id="PTHR43705:SF1">
    <property type="entry name" value="HYDROXYACYLGLUTATHIONE HYDROLASE GLOB"/>
    <property type="match status" value="1"/>
</dbReference>
<feature type="binding site" evidence="7">
    <location>
        <position position="131"/>
    </location>
    <ligand>
        <name>Zn(2+)</name>
        <dbReference type="ChEBI" id="CHEBI:29105"/>
        <label>1</label>
    </ligand>
</feature>
<evidence type="ECO:0000256" key="1">
    <source>
        <dbReference type="ARBA" id="ARBA00001623"/>
    </source>
</evidence>
<gene>
    <name evidence="7 9" type="primary">gloB</name>
    <name evidence="9" type="ORF">ENI96_04785</name>
</gene>
<dbReference type="EC" id="3.1.2.6" evidence="7"/>
<proteinExistence type="inferred from homology"/>
<feature type="binding site" evidence="7">
    <location>
        <position position="57"/>
    </location>
    <ligand>
        <name>Zn(2+)</name>
        <dbReference type="ChEBI" id="CHEBI:29105"/>
        <label>1</label>
    </ligand>
</feature>
<dbReference type="Gene3D" id="3.60.15.10">
    <property type="entry name" value="Ribonuclease Z/Hydroxyacylglutathione hydrolase-like"/>
    <property type="match status" value="1"/>
</dbReference>
<evidence type="ECO:0000256" key="2">
    <source>
        <dbReference type="ARBA" id="ARBA00004963"/>
    </source>
</evidence>
<dbReference type="InterPro" id="IPR050110">
    <property type="entry name" value="Glyoxalase_II_hydrolase"/>
</dbReference>
<dbReference type="PANTHER" id="PTHR43705">
    <property type="entry name" value="HYDROXYACYLGLUTATHIONE HYDROLASE"/>
    <property type="match status" value="1"/>
</dbReference>
<keyword evidence="6 7" id="KW-0862">Zinc</keyword>
<comment type="catalytic activity">
    <reaction evidence="1 7">
        <text>an S-(2-hydroxyacyl)glutathione + H2O = a 2-hydroxy carboxylate + glutathione + H(+)</text>
        <dbReference type="Rhea" id="RHEA:21864"/>
        <dbReference type="ChEBI" id="CHEBI:15377"/>
        <dbReference type="ChEBI" id="CHEBI:15378"/>
        <dbReference type="ChEBI" id="CHEBI:57925"/>
        <dbReference type="ChEBI" id="CHEBI:58896"/>
        <dbReference type="ChEBI" id="CHEBI:71261"/>
        <dbReference type="EC" id="3.1.2.6"/>
    </reaction>
</comment>
<accession>A0A831RLN1</accession>
<dbReference type="Proteomes" id="UP000886251">
    <property type="component" value="Unassembled WGS sequence"/>
</dbReference>
<reference evidence="9" key="1">
    <citation type="journal article" date="2020" name="mSystems">
        <title>Genome- and Community-Level Interaction Insights into Carbon Utilization and Element Cycling Functions of Hydrothermarchaeota in Hydrothermal Sediment.</title>
        <authorList>
            <person name="Zhou Z."/>
            <person name="Liu Y."/>
            <person name="Xu W."/>
            <person name="Pan J."/>
            <person name="Luo Z.H."/>
            <person name="Li M."/>
        </authorList>
    </citation>
    <scope>NUCLEOTIDE SEQUENCE [LARGE SCALE GENOMIC DNA]</scope>
    <source>
        <strain evidence="9">HyVt-443</strain>
    </source>
</reference>
<feature type="binding site" evidence="7">
    <location>
        <position position="131"/>
    </location>
    <ligand>
        <name>Zn(2+)</name>
        <dbReference type="ChEBI" id="CHEBI:29105"/>
        <label>2</label>
    </ligand>
</feature>
<feature type="binding site" evidence="7">
    <location>
        <position position="114"/>
    </location>
    <ligand>
        <name>Zn(2+)</name>
        <dbReference type="ChEBI" id="CHEBI:29105"/>
        <label>1</label>
    </ligand>
</feature>
<dbReference type="InterPro" id="IPR036866">
    <property type="entry name" value="RibonucZ/Hydroxyglut_hydro"/>
</dbReference>
<dbReference type="InterPro" id="IPR035680">
    <property type="entry name" value="Clx_II_MBL"/>
</dbReference>